<dbReference type="OrthoDB" id="411251at2759"/>
<evidence type="ECO:0000256" key="1">
    <source>
        <dbReference type="SAM" id="MobiDB-lite"/>
    </source>
</evidence>
<evidence type="ECO:0000313" key="5">
    <source>
        <dbReference type="Proteomes" id="UP000245119"/>
    </source>
</evidence>
<sequence length="362" mass="40027">MPNRVKVAGVAAIAGFVMAVIFLNSSFFLSANTYYINSQSPPGAADRSAADVEGKSRISDERKSLSAESAKDSRGKPTWSDEDVLLSRGEKEWQKLTCGPSKLFRPISLSTDIGNLTFYGFLSAKYDQTVTARALKGWMFEKKEIESFLTLSRDLPLIDVGANVGLVALQAALQKRTVVAIEPIAANALRLCRSVLDFGHAGLVHVIQNAVSSREGHVTLATQAANTSTLFTVNEAGRQFTHDLTLAYAIKLDRILEMLPFRRAALKYLPVCHVTSQIDVESHEGHVLAGSRDLFKTVDVPLVWMEWQHVKGRATFGGQFVVDFMTARNFRPHHVISGKLLEGDFMSWPFTVLWKRDERAAV</sequence>
<feature type="compositionally biased region" description="Basic and acidic residues" evidence="1">
    <location>
        <begin position="48"/>
        <end position="75"/>
    </location>
</feature>
<dbReference type="PANTHER" id="PTHR34203:SF13">
    <property type="entry name" value="EXPRESSED PROTEIN"/>
    <property type="match status" value="1"/>
</dbReference>
<name>A0A2T7NW41_POMCA</name>
<gene>
    <name evidence="4" type="ORF">C0Q70_15877</name>
</gene>
<feature type="domain" description="Methyltransferase FkbM" evidence="3">
    <location>
        <begin position="159"/>
        <end position="331"/>
    </location>
</feature>
<organism evidence="4 5">
    <name type="scientific">Pomacea canaliculata</name>
    <name type="common">Golden apple snail</name>
    <dbReference type="NCBI Taxonomy" id="400727"/>
    <lineage>
        <taxon>Eukaryota</taxon>
        <taxon>Metazoa</taxon>
        <taxon>Spiralia</taxon>
        <taxon>Lophotrochozoa</taxon>
        <taxon>Mollusca</taxon>
        <taxon>Gastropoda</taxon>
        <taxon>Caenogastropoda</taxon>
        <taxon>Architaenioglossa</taxon>
        <taxon>Ampullarioidea</taxon>
        <taxon>Ampullariidae</taxon>
        <taxon>Pomacea</taxon>
    </lineage>
</organism>
<dbReference type="SUPFAM" id="SSF53335">
    <property type="entry name" value="S-adenosyl-L-methionine-dependent methyltransferases"/>
    <property type="match status" value="1"/>
</dbReference>
<feature type="transmembrane region" description="Helical" evidence="2">
    <location>
        <begin position="7"/>
        <end position="29"/>
    </location>
</feature>
<evidence type="ECO:0000259" key="3">
    <source>
        <dbReference type="Pfam" id="PF05050"/>
    </source>
</evidence>
<dbReference type="NCBIfam" id="TIGR01444">
    <property type="entry name" value="fkbM_fam"/>
    <property type="match status" value="1"/>
</dbReference>
<keyword evidence="2" id="KW-0472">Membrane</keyword>
<dbReference type="Pfam" id="PF05050">
    <property type="entry name" value="Methyltransf_21"/>
    <property type="match status" value="1"/>
</dbReference>
<reference evidence="4 5" key="1">
    <citation type="submission" date="2018-04" db="EMBL/GenBank/DDBJ databases">
        <title>The genome of golden apple snail Pomacea canaliculata provides insight into stress tolerance and invasive adaptation.</title>
        <authorList>
            <person name="Liu C."/>
            <person name="Liu B."/>
            <person name="Ren Y."/>
            <person name="Zhang Y."/>
            <person name="Wang H."/>
            <person name="Li S."/>
            <person name="Jiang F."/>
            <person name="Yin L."/>
            <person name="Zhang G."/>
            <person name="Qian W."/>
            <person name="Fan W."/>
        </authorList>
    </citation>
    <scope>NUCLEOTIDE SEQUENCE [LARGE SCALE GENOMIC DNA]</scope>
    <source>
        <strain evidence="4">SZHN2017</strain>
        <tissue evidence="4">Muscle</tissue>
    </source>
</reference>
<keyword evidence="2" id="KW-1133">Transmembrane helix</keyword>
<dbReference type="Proteomes" id="UP000245119">
    <property type="component" value="Linkage Group LG9"/>
</dbReference>
<evidence type="ECO:0000313" key="4">
    <source>
        <dbReference type="EMBL" id="PVD25377.1"/>
    </source>
</evidence>
<evidence type="ECO:0000256" key="2">
    <source>
        <dbReference type="SAM" id="Phobius"/>
    </source>
</evidence>
<accession>A0A2T7NW41</accession>
<comment type="caution">
    <text evidence="4">The sequence shown here is derived from an EMBL/GenBank/DDBJ whole genome shotgun (WGS) entry which is preliminary data.</text>
</comment>
<dbReference type="InterPro" id="IPR006342">
    <property type="entry name" value="FkbM_mtfrase"/>
</dbReference>
<protein>
    <recommendedName>
        <fullName evidence="3">Methyltransferase FkbM domain-containing protein</fullName>
    </recommendedName>
</protein>
<dbReference type="Gene3D" id="3.40.50.150">
    <property type="entry name" value="Vaccinia Virus protein VP39"/>
    <property type="match status" value="1"/>
</dbReference>
<dbReference type="InterPro" id="IPR052514">
    <property type="entry name" value="SAM-dependent_MTase"/>
</dbReference>
<feature type="region of interest" description="Disordered" evidence="1">
    <location>
        <begin position="40"/>
        <end position="80"/>
    </location>
</feature>
<dbReference type="AlphaFoldDB" id="A0A2T7NW41"/>
<dbReference type="PANTHER" id="PTHR34203">
    <property type="entry name" value="METHYLTRANSFERASE, FKBM FAMILY PROTEIN"/>
    <property type="match status" value="1"/>
</dbReference>
<dbReference type="EMBL" id="PZQS01000009">
    <property type="protein sequence ID" value="PVD25377.1"/>
    <property type="molecule type" value="Genomic_DNA"/>
</dbReference>
<keyword evidence="5" id="KW-1185">Reference proteome</keyword>
<proteinExistence type="predicted"/>
<dbReference type="InterPro" id="IPR029063">
    <property type="entry name" value="SAM-dependent_MTases_sf"/>
</dbReference>
<keyword evidence="2" id="KW-0812">Transmembrane</keyword>